<dbReference type="Proteomes" id="UP001466893">
    <property type="component" value="Chromosome"/>
</dbReference>
<dbReference type="EMBL" id="CP151800">
    <property type="protein sequence ID" value="WZV98029.1"/>
    <property type="molecule type" value="Genomic_DNA"/>
</dbReference>
<evidence type="ECO:0000313" key="2">
    <source>
        <dbReference type="EMBL" id="WZV98029.1"/>
    </source>
</evidence>
<proteinExistence type="predicted"/>
<keyword evidence="3" id="KW-1185">Reference proteome</keyword>
<name>A0ABZ3B4D2_9ENTR</name>
<accession>A0ABZ3B4D2</accession>
<reference evidence="2 3" key="1">
    <citation type="submission" date="2024-04" db="EMBL/GenBank/DDBJ databases">
        <title>Kosakonia calanthae sp. nov., a halophilic bacterium isolated from leaves of Calanthe tiplacata.</title>
        <authorList>
            <person name="Wu P."/>
        </authorList>
    </citation>
    <scope>NUCLEOTIDE SEQUENCE [LARGE SCALE GENOMIC DNA]</scope>
    <source>
        <strain evidence="2 3">BYX6</strain>
    </source>
</reference>
<gene>
    <name evidence="2" type="ORF">AAEY27_20700</name>
</gene>
<keyword evidence="1" id="KW-0732">Signal</keyword>
<dbReference type="RefSeq" id="WP_342322659.1">
    <property type="nucleotide sequence ID" value="NZ_CP151800.1"/>
</dbReference>
<organism evidence="2 3">
    <name type="scientific">Kosakonia calanthes</name>
    <dbReference type="NCBI Taxonomy" id="3139408"/>
    <lineage>
        <taxon>Bacteria</taxon>
        <taxon>Pseudomonadati</taxon>
        <taxon>Pseudomonadota</taxon>
        <taxon>Gammaproteobacteria</taxon>
        <taxon>Enterobacterales</taxon>
        <taxon>Enterobacteriaceae</taxon>
        <taxon>Kosakonia</taxon>
    </lineage>
</organism>
<protein>
    <recommendedName>
        <fullName evidence="4">DUF2845 domain-containing protein</fullName>
    </recommendedName>
</protein>
<evidence type="ECO:0000313" key="3">
    <source>
        <dbReference type="Proteomes" id="UP001466893"/>
    </source>
</evidence>
<evidence type="ECO:0000256" key="1">
    <source>
        <dbReference type="SAM" id="SignalP"/>
    </source>
</evidence>
<sequence length="111" mass="12755">MRILTALIFCLLFFPAVNISAAEMKSSLACKGEALKESNKLLAYFRDNDSRIVIDDKVSPLNKITNPGNKLQHFDVLETWGYIYKGKYRMRFIFLPDCTLLGEEILEYTNP</sequence>
<evidence type="ECO:0008006" key="4">
    <source>
        <dbReference type="Google" id="ProtNLM"/>
    </source>
</evidence>
<feature type="chain" id="PRO_5046174664" description="DUF2845 domain-containing protein" evidence="1">
    <location>
        <begin position="22"/>
        <end position="111"/>
    </location>
</feature>
<feature type="signal peptide" evidence="1">
    <location>
        <begin position="1"/>
        <end position="21"/>
    </location>
</feature>